<organism evidence="2 4">
    <name type="scientific">Geotoga petraea</name>
    <dbReference type="NCBI Taxonomy" id="28234"/>
    <lineage>
        <taxon>Bacteria</taxon>
        <taxon>Thermotogati</taxon>
        <taxon>Thermotogota</taxon>
        <taxon>Thermotogae</taxon>
        <taxon>Petrotogales</taxon>
        <taxon>Petrotogaceae</taxon>
        <taxon>Geotoga</taxon>
    </lineage>
</organism>
<protein>
    <submittedName>
        <fullName evidence="2">Predicted thioesterase</fullName>
    </submittedName>
</protein>
<dbReference type="Proteomes" id="UP000297288">
    <property type="component" value="Unassembled WGS sequence"/>
</dbReference>
<dbReference type="Proteomes" id="UP000199322">
    <property type="component" value="Unassembled WGS sequence"/>
</dbReference>
<dbReference type="SUPFAM" id="SSF54637">
    <property type="entry name" value="Thioesterase/thiol ester dehydrase-isomerase"/>
    <property type="match status" value="1"/>
</dbReference>
<dbReference type="PANTHER" id="PTHR36934:SF1">
    <property type="entry name" value="THIOESTERASE DOMAIN-CONTAINING PROTEIN"/>
    <property type="match status" value="1"/>
</dbReference>
<dbReference type="STRING" id="28234.SAMN04488588_0546"/>
<evidence type="ECO:0000259" key="1">
    <source>
        <dbReference type="Pfam" id="PF22636"/>
    </source>
</evidence>
<dbReference type="EMBL" id="SRME01000002">
    <property type="protein sequence ID" value="TGG88234.1"/>
    <property type="molecule type" value="Genomic_DNA"/>
</dbReference>
<sequence length="140" mass="16341">MNKDINNIVDKEYNFNFKFSSEDLIWSEDDDLLNDKLLSTSSLIEEIHKAAFEILSDYLGNDETSVVSNIKLTHLSLTPYDTNVYLKIIPEKIINNNIYFKGEAFDEINKIAEFNLIRTVVSKKYLKKQKEEKIKTINKI</sequence>
<dbReference type="Pfam" id="PF22636">
    <property type="entry name" value="FlK"/>
    <property type="match status" value="1"/>
</dbReference>
<dbReference type="InterPro" id="IPR025540">
    <property type="entry name" value="FlK"/>
</dbReference>
<dbReference type="Gene3D" id="3.10.129.10">
    <property type="entry name" value="Hotdog Thioesterase"/>
    <property type="match status" value="1"/>
</dbReference>
<name>A0A1G6JL57_9BACT</name>
<reference evidence="3 5" key="2">
    <citation type="submission" date="2019-04" db="EMBL/GenBank/DDBJ databases">
        <title>Draft genome sequence data and analysis of a Fermenting Bacterium, Geotoga petraea strain HO-Geo1, isolated from heavy-oil petroleum reservoir in Russia.</title>
        <authorList>
            <person name="Grouzdev D.S."/>
            <person name="Semenova E.M."/>
            <person name="Sokolova D.S."/>
            <person name="Tourova T.P."/>
            <person name="Poltaraus A.B."/>
            <person name="Nazina T.N."/>
        </authorList>
    </citation>
    <scope>NUCLEOTIDE SEQUENCE [LARGE SCALE GENOMIC DNA]</scope>
    <source>
        <strain evidence="3 5">HO-Geo1</strain>
    </source>
</reference>
<gene>
    <name evidence="3" type="ORF">E4650_04135</name>
    <name evidence="2" type="ORF">SAMN04488588_0546</name>
</gene>
<dbReference type="AlphaFoldDB" id="A0A1G6JL57"/>
<dbReference type="InterPro" id="IPR054485">
    <property type="entry name" value="FlK-like_dom"/>
</dbReference>
<dbReference type="PANTHER" id="PTHR36934">
    <property type="entry name" value="BLR0278 PROTEIN"/>
    <property type="match status" value="1"/>
</dbReference>
<evidence type="ECO:0000313" key="2">
    <source>
        <dbReference type="EMBL" id="SDC18686.1"/>
    </source>
</evidence>
<proteinExistence type="predicted"/>
<accession>A0A1G6JL57</accession>
<evidence type="ECO:0000313" key="5">
    <source>
        <dbReference type="Proteomes" id="UP000297288"/>
    </source>
</evidence>
<dbReference type="InterPro" id="IPR029069">
    <property type="entry name" value="HotDog_dom_sf"/>
</dbReference>
<evidence type="ECO:0000313" key="4">
    <source>
        <dbReference type="Proteomes" id="UP000199322"/>
    </source>
</evidence>
<dbReference type="EMBL" id="FMYV01000002">
    <property type="protein sequence ID" value="SDC18686.1"/>
    <property type="molecule type" value="Genomic_DNA"/>
</dbReference>
<dbReference type="OrthoDB" id="48057at2"/>
<feature type="domain" description="Fluoroacetyl-CoA-specific thioesterase-like" evidence="1">
    <location>
        <begin position="27"/>
        <end position="123"/>
    </location>
</feature>
<keyword evidence="4" id="KW-1185">Reference proteome</keyword>
<reference evidence="2 4" key="1">
    <citation type="submission" date="2016-10" db="EMBL/GenBank/DDBJ databases">
        <authorList>
            <person name="de Groot N.N."/>
        </authorList>
    </citation>
    <scope>NUCLEOTIDE SEQUENCE [LARGE SCALE GENOMIC DNA]</scope>
    <source>
        <strain evidence="2 4">WG14</strain>
    </source>
</reference>
<dbReference type="RefSeq" id="WP_091402606.1">
    <property type="nucleotide sequence ID" value="NZ_FMYV01000002.1"/>
</dbReference>
<evidence type="ECO:0000313" key="3">
    <source>
        <dbReference type="EMBL" id="TGG88234.1"/>
    </source>
</evidence>